<evidence type="ECO:0000256" key="2">
    <source>
        <dbReference type="ARBA" id="ARBA00022692"/>
    </source>
</evidence>
<feature type="transmembrane region" description="Helical" evidence="5">
    <location>
        <begin position="101"/>
        <end position="118"/>
    </location>
</feature>
<protein>
    <recommendedName>
        <fullName evidence="5">Probable membrane transporter protein</fullName>
    </recommendedName>
</protein>
<dbReference type="PANTHER" id="PTHR43701:SF2">
    <property type="entry name" value="MEMBRANE TRANSPORTER PROTEIN YJNA-RELATED"/>
    <property type="match status" value="1"/>
</dbReference>
<proteinExistence type="inferred from homology"/>
<name>A0A5B8VBN3_9BACT</name>
<feature type="transmembrane region" description="Helical" evidence="5">
    <location>
        <begin position="253"/>
        <end position="271"/>
    </location>
</feature>
<keyword evidence="4 5" id="KW-0472">Membrane</keyword>
<feature type="transmembrane region" description="Helical" evidence="5">
    <location>
        <begin position="44"/>
        <end position="64"/>
    </location>
</feature>
<feature type="transmembrane region" description="Helical" evidence="5">
    <location>
        <begin position="76"/>
        <end position="95"/>
    </location>
</feature>
<dbReference type="RefSeq" id="WP_147190247.1">
    <property type="nucleotide sequence ID" value="NZ_CP042435.1"/>
</dbReference>
<gene>
    <name evidence="6" type="ORF">FRZ67_13910</name>
</gene>
<dbReference type="KEGG" id="pgin:FRZ67_13910"/>
<dbReference type="InterPro" id="IPR002781">
    <property type="entry name" value="TM_pro_TauE-like"/>
</dbReference>
<dbReference type="EMBL" id="CP042435">
    <property type="protein sequence ID" value="QEC68341.1"/>
    <property type="molecule type" value="Genomic_DNA"/>
</dbReference>
<feature type="transmembrane region" description="Helical" evidence="5">
    <location>
        <begin position="7"/>
        <end position="32"/>
    </location>
</feature>
<dbReference type="AlphaFoldDB" id="A0A5B8VBN3"/>
<dbReference type="PANTHER" id="PTHR43701">
    <property type="entry name" value="MEMBRANE TRANSPORTER PROTEIN MJ0441-RELATED"/>
    <property type="match status" value="1"/>
</dbReference>
<comment type="subcellular location">
    <subcellularLocation>
        <location evidence="5">Cell membrane</location>
        <topology evidence="5">Multi-pass membrane protein</topology>
    </subcellularLocation>
    <subcellularLocation>
        <location evidence="1">Membrane</location>
        <topology evidence="1">Multi-pass membrane protein</topology>
    </subcellularLocation>
</comment>
<dbReference type="GO" id="GO:0005886">
    <property type="term" value="C:plasma membrane"/>
    <property type="evidence" value="ECO:0007669"/>
    <property type="project" value="UniProtKB-SubCell"/>
</dbReference>
<comment type="similarity">
    <text evidence="5">Belongs to the 4-toluene sulfonate uptake permease (TSUP) (TC 2.A.102) family.</text>
</comment>
<accession>A0A5B8VBN3</accession>
<dbReference type="Proteomes" id="UP000321533">
    <property type="component" value="Chromosome"/>
</dbReference>
<evidence type="ECO:0000256" key="1">
    <source>
        <dbReference type="ARBA" id="ARBA00004141"/>
    </source>
</evidence>
<feature type="transmembrane region" description="Helical" evidence="5">
    <location>
        <begin position="227"/>
        <end position="247"/>
    </location>
</feature>
<evidence type="ECO:0000256" key="4">
    <source>
        <dbReference type="ARBA" id="ARBA00023136"/>
    </source>
</evidence>
<keyword evidence="7" id="KW-1185">Reference proteome</keyword>
<evidence type="ECO:0000313" key="6">
    <source>
        <dbReference type="EMBL" id="QEC68341.1"/>
    </source>
</evidence>
<dbReference type="InterPro" id="IPR051598">
    <property type="entry name" value="TSUP/Inactive_protease-like"/>
</dbReference>
<sequence>MYTTIELLSIGLFIGTFGTLIGAGGGFILVPFLLLTDRSLTPEIVTAISIAIVAANALSGSIAYARSGRIDYRAGLLFALFTLPGSILGVLLTAYIPKNAFRIFFGLLLLLLSAVLLIKKKEKPAKELSILPKGWKHHTITDKAGITFSYSYNQRRGILISILVGFLSPLLGIGGGIIHVPALIQWLSFPVYVATATSHFILSIMSVVSVIVHVIQGNYDDPAVLRMVIYLGVGAIVGAQLGAYISHKIKTNIIVRILAVCLGLVGLRLMIGNFL</sequence>
<evidence type="ECO:0000256" key="3">
    <source>
        <dbReference type="ARBA" id="ARBA00022989"/>
    </source>
</evidence>
<keyword evidence="3 5" id="KW-1133">Transmembrane helix</keyword>
<evidence type="ECO:0000256" key="5">
    <source>
        <dbReference type="RuleBase" id="RU363041"/>
    </source>
</evidence>
<dbReference type="OrthoDB" id="9780109at2"/>
<organism evidence="6 7">
    <name type="scientific">Panacibacter ginsenosidivorans</name>
    <dbReference type="NCBI Taxonomy" id="1813871"/>
    <lineage>
        <taxon>Bacteria</taxon>
        <taxon>Pseudomonadati</taxon>
        <taxon>Bacteroidota</taxon>
        <taxon>Chitinophagia</taxon>
        <taxon>Chitinophagales</taxon>
        <taxon>Chitinophagaceae</taxon>
        <taxon>Panacibacter</taxon>
    </lineage>
</organism>
<reference evidence="6 7" key="1">
    <citation type="journal article" date="2016" name="Int. J. Syst. Evol. Microbiol.">
        <title>Panacibacter ginsenosidivorans gen. nov., sp. nov., with ginsenoside converting activity isolated from soil of a ginseng field.</title>
        <authorList>
            <person name="Siddiqi M.Z."/>
            <person name="Muhammad Shafi S."/>
            <person name="Choi K.D."/>
            <person name="Im W.T."/>
        </authorList>
    </citation>
    <scope>NUCLEOTIDE SEQUENCE [LARGE SCALE GENOMIC DNA]</scope>
    <source>
        <strain evidence="6 7">Gsoil1550</strain>
    </source>
</reference>
<feature type="transmembrane region" description="Helical" evidence="5">
    <location>
        <begin position="191"/>
        <end position="215"/>
    </location>
</feature>
<keyword evidence="2 5" id="KW-0812">Transmembrane</keyword>
<dbReference type="Pfam" id="PF01925">
    <property type="entry name" value="TauE"/>
    <property type="match status" value="1"/>
</dbReference>
<keyword evidence="5" id="KW-1003">Cell membrane</keyword>
<evidence type="ECO:0000313" key="7">
    <source>
        <dbReference type="Proteomes" id="UP000321533"/>
    </source>
</evidence>
<feature type="transmembrane region" description="Helical" evidence="5">
    <location>
        <begin position="158"/>
        <end position="179"/>
    </location>
</feature>